<dbReference type="EMBL" id="WOGT01000003">
    <property type="protein sequence ID" value="MUN55112.1"/>
    <property type="molecule type" value="Genomic_DNA"/>
</dbReference>
<dbReference type="OrthoDB" id="4882361at2"/>
<name>A0A7K1LJL7_9MICC</name>
<evidence type="ECO:0000313" key="2">
    <source>
        <dbReference type="EMBL" id="MUN55112.1"/>
    </source>
</evidence>
<sequence length="205" mass="22458">MSEDFFGFDEDDEQSGRYLRRRSKWRWLGVLIVILALLLAGLLTYGGVRALHAAKEDAPHAGHSWVVSGQFLTSTNDLQTKTFNGVYQGNLPKDTNVSYQRFDGGVNDPIDVKPGQQVQFRGTQTGAQDDDFPKNVDALMAVDDGVLKVVKTDDPGSLKPVTDDSVSAEKRNGWLMIAGAILVFLAGIAGAVYAGRRTRREEIEA</sequence>
<feature type="transmembrane region" description="Helical" evidence="1">
    <location>
        <begin position="174"/>
        <end position="194"/>
    </location>
</feature>
<dbReference type="RefSeq" id="WP_129315463.1">
    <property type="nucleotide sequence ID" value="NZ_CP197643.1"/>
</dbReference>
<keyword evidence="3" id="KW-1185">Reference proteome</keyword>
<feature type="transmembrane region" description="Helical" evidence="1">
    <location>
        <begin position="27"/>
        <end position="48"/>
    </location>
</feature>
<protein>
    <submittedName>
        <fullName evidence="2">Uncharacterized protein</fullName>
    </submittedName>
</protein>
<keyword evidence="1" id="KW-0472">Membrane</keyword>
<gene>
    <name evidence="2" type="ORF">GMA10_07795</name>
</gene>
<dbReference type="AlphaFoldDB" id="A0A7K1LJL7"/>
<reference evidence="2 3" key="1">
    <citation type="submission" date="2019-12" db="EMBL/GenBank/DDBJ databases">
        <authorList>
            <person name="Li J."/>
            <person name="Shi Y."/>
            <person name="Xu G."/>
            <person name="Xiao D."/>
            <person name="Ran X."/>
        </authorList>
    </citation>
    <scope>NUCLEOTIDE SEQUENCE [LARGE SCALE GENOMIC DNA]</scope>
    <source>
        <strain evidence="2 3">JCM 15915</strain>
    </source>
</reference>
<dbReference type="Proteomes" id="UP000462152">
    <property type="component" value="Unassembled WGS sequence"/>
</dbReference>
<keyword evidence="1" id="KW-0812">Transmembrane</keyword>
<accession>A0A7K1LJL7</accession>
<organism evidence="2 3">
    <name type="scientific">Rothia koreensis</name>
    <dbReference type="NCBI Taxonomy" id="592378"/>
    <lineage>
        <taxon>Bacteria</taxon>
        <taxon>Bacillati</taxon>
        <taxon>Actinomycetota</taxon>
        <taxon>Actinomycetes</taxon>
        <taxon>Micrococcales</taxon>
        <taxon>Micrococcaceae</taxon>
        <taxon>Rothia</taxon>
    </lineage>
</organism>
<evidence type="ECO:0000256" key="1">
    <source>
        <dbReference type="SAM" id="Phobius"/>
    </source>
</evidence>
<proteinExistence type="predicted"/>
<comment type="caution">
    <text evidence="2">The sequence shown here is derived from an EMBL/GenBank/DDBJ whole genome shotgun (WGS) entry which is preliminary data.</text>
</comment>
<keyword evidence="1" id="KW-1133">Transmembrane helix</keyword>
<evidence type="ECO:0000313" key="3">
    <source>
        <dbReference type="Proteomes" id="UP000462152"/>
    </source>
</evidence>